<dbReference type="SUPFAM" id="SSF52047">
    <property type="entry name" value="RNI-like"/>
    <property type="match status" value="1"/>
</dbReference>
<evidence type="ECO:0000313" key="1">
    <source>
        <dbReference type="EMBL" id="VUC35741.1"/>
    </source>
</evidence>
<organism evidence="1 2">
    <name type="scientific">Bionectria ochroleuca</name>
    <name type="common">Gliocladium roseum</name>
    <dbReference type="NCBI Taxonomy" id="29856"/>
    <lineage>
        <taxon>Eukaryota</taxon>
        <taxon>Fungi</taxon>
        <taxon>Dikarya</taxon>
        <taxon>Ascomycota</taxon>
        <taxon>Pezizomycotina</taxon>
        <taxon>Sordariomycetes</taxon>
        <taxon>Hypocreomycetidae</taxon>
        <taxon>Hypocreales</taxon>
        <taxon>Bionectriaceae</taxon>
        <taxon>Clonostachys</taxon>
    </lineage>
</organism>
<accession>A0ABY6UWH4</accession>
<evidence type="ECO:0008006" key="3">
    <source>
        <dbReference type="Google" id="ProtNLM"/>
    </source>
</evidence>
<keyword evidence="2" id="KW-1185">Reference proteome</keyword>
<gene>
    <name evidence="1" type="ORF">CLO192961_LOCUS426827</name>
</gene>
<name>A0ABY6UWH4_BIOOC</name>
<sequence>MLPRSGLLPVVGFPWDVPQSLRCVLEPELDGIHVIPIALLLCATKITKLILLSNDPDDIFNYAIIGSWRPQKNAPYTSSFIEPAIDVTPELGPFVNHGHAYLKDLHLEIDREEWSLNHPVFTDIINKPGLSTLSMSGGFKALDFFRNKLPSDLLSEDWPSSLKVWKLRNCFVDARSFEYILRNCPKLIDLRIHLAKTTWTFQGSADPVSWALDLEHMGQVLRNYGSNLISLHLDFYQYKLTHTPTGRIGSLSGMTSLRHLQCYRNDFIITQGLSSDALIPDDPSELYILPIENVLPPSIVTLNILYEQYGMPPSTPLLSPPRDIISAEIESLLCNRRLQALQQIRVQIHNSDCSDWGAPDTAFSDPGSSDMESADSDVPDELILFQTKMPGWSFGKRTLRSVPTGSIEYVSIDRVGGVEVSDG</sequence>
<comment type="caution">
    <text evidence="1">The sequence shown here is derived from an EMBL/GenBank/DDBJ whole genome shotgun (WGS) entry which is preliminary data.</text>
</comment>
<proteinExistence type="predicted"/>
<dbReference type="Proteomes" id="UP000766486">
    <property type="component" value="Unassembled WGS sequence"/>
</dbReference>
<evidence type="ECO:0000313" key="2">
    <source>
        <dbReference type="Proteomes" id="UP000766486"/>
    </source>
</evidence>
<reference evidence="1 2" key="1">
    <citation type="submission" date="2019-06" db="EMBL/GenBank/DDBJ databases">
        <authorList>
            <person name="Broberg M."/>
        </authorList>
    </citation>
    <scope>NUCLEOTIDE SEQUENCE [LARGE SCALE GENOMIC DNA]</scope>
</reference>
<dbReference type="EMBL" id="CABFNS010000919">
    <property type="protein sequence ID" value="VUC35741.1"/>
    <property type="molecule type" value="Genomic_DNA"/>
</dbReference>
<protein>
    <recommendedName>
        <fullName evidence="3">F-box domain-containing protein</fullName>
    </recommendedName>
</protein>